<organism evidence="4 5">
    <name type="scientific">Edaphochlamys debaryana</name>
    <dbReference type="NCBI Taxonomy" id="47281"/>
    <lineage>
        <taxon>Eukaryota</taxon>
        <taxon>Viridiplantae</taxon>
        <taxon>Chlorophyta</taxon>
        <taxon>core chlorophytes</taxon>
        <taxon>Chlorophyceae</taxon>
        <taxon>CS clade</taxon>
        <taxon>Chlamydomonadales</taxon>
        <taxon>Chlamydomonadales incertae sedis</taxon>
        <taxon>Edaphochlamys</taxon>
    </lineage>
</organism>
<accession>A0A836BW05</accession>
<dbReference type="AlphaFoldDB" id="A0A836BW05"/>
<reference evidence="4" key="1">
    <citation type="journal article" date="2020" name="bioRxiv">
        <title>Comparative genomics of Chlamydomonas.</title>
        <authorList>
            <person name="Craig R.J."/>
            <person name="Hasan A.R."/>
            <person name="Ness R.W."/>
            <person name="Keightley P.D."/>
        </authorList>
    </citation>
    <scope>NUCLEOTIDE SEQUENCE</scope>
    <source>
        <strain evidence="4">CCAP 11/70</strain>
    </source>
</reference>
<evidence type="ECO:0000313" key="4">
    <source>
        <dbReference type="EMBL" id="KAG2491216.1"/>
    </source>
</evidence>
<dbReference type="SMART" id="SM00710">
    <property type="entry name" value="PbH1"/>
    <property type="match status" value="4"/>
</dbReference>
<evidence type="ECO:0000256" key="1">
    <source>
        <dbReference type="ARBA" id="ARBA00022737"/>
    </source>
</evidence>
<dbReference type="PANTHER" id="PTHR22990:SF15">
    <property type="entry name" value="F-BOX ONLY PROTEIN 10"/>
    <property type="match status" value="1"/>
</dbReference>
<dbReference type="EMBL" id="JAEHOE010000055">
    <property type="protein sequence ID" value="KAG2491216.1"/>
    <property type="molecule type" value="Genomic_DNA"/>
</dbReference>
<evidence type="ECO:0000256" key="2">
    <source>
        <dbReference type="SAM" id="MobiDB-lite"/>
    </source>
</evidence>
<dbReference type="InterPro" id="IPR039448">
    <property type="entry name" value="Beta_helix"/>
</dbReference>
<evidence type="ECO:0000313" key="5">
    <source>
        <dbReference type="Proteomes" id="UP000612055"/>
    </source>
</evidence>
<dbReference type="OrthoDB" id="427974at2759"/>
<name>A0A836BW05_9CHLO</name>
<dbReference type="Pfam" id="PF13229">
    <property type="entry name" value="Beta_helix"/>
    <property type="match status" value="1"/>
</dbReference>
<dbReference type="InterPro" id="IPR051550">
    <property type="entry name" value="SCF-Subunits/Alg-Epimerases"/>
</dbReference>
<dbReference type="Proteomes" id="UP000612055">
    <property type="component" value="Unassembled WGS sequence"/>
</dbReference>
<dbReference type="Gene3D" id="2.160.20.10">
    <property type="entry name" value="Single-stranded right-handed beta-helix, Pectin lyase-like"/>
    <property type="match status" value="1"/>
</dbReference>
<evidence type="ECO:0000259" key="3">
    <source>
        <dbReference type="Pfam" id="PF13229"/>
    </source>
</evidence>
<dbReference type="SUPFAM" id="SSF51126">
    <property type="entry name" value="Pectin lyase-like"/>
    <property type="match status" value="1"/>
</dbReference>
<sequence>MGTRAGAPVPQAFLRLGAPEPRSRVPAPLSPTAAAGDSGASAPASTAFSTGVAGAEAAQGTAPGLVLGRRAALLGGVAAGLGLACQEWAASAAEGPATADASAEGAFAYVSSGGNSGESATPAGGRWCASVAEAVEACPEGAVVLVGPGRYRERLVLTRPVTIRAWPKYAPVELVWETPQPYQSTLQLEAQGEVLLEGLTVRHSSKSVANNYAVYITAGTPRLVDCDVSSASGAGVGVEGASPQLLGCRIHDCARQGMAIFGPAALDDPLDRSTDPGFLYGSTGGVVQGCDIYGNALDGVLVRSGASPDLLENLIHDNKGVGVNLQDCVGRYERDDVYGNARGAVSVTAAFELDAGEIAGSNSLKGLFWKP</sequence>
<feature type="region of interest" description="Disordered" evidence="2">
    <location>
        <begin position="1"/>
        <end position="41"/>
    </location>
</feature>
<gene>
    <name evidence="4" type="ORF">HYH03_010426</name>
</gene>
<proteinExistence type="predicted"/>
<protein>
    <recommendedName>
        <fullName evidence="3">Right handed beta helix domain-containing protein</fullName>
    </recommendedName>
</protein>
<keyword evidence="5" id="KW-1185">Reference proteome</keyword>
<dbReference type="InterPro" id="IPR011050">
    <property type="entry name" value="Pectin_lyase_fold/virulence"/>
</dbReference>
<dbReference type="PANTHER" id="PTHR22990">
    <property type="entry name" value="F-BOX ONLY PROTEIN"/>
    <property type="match status" value="1"/>
</dbReference>
<feature type="domain" description="Right handed beta helix" evidence="3">
    <location>
        <begin position="188"/>
        <end position="348"/>
    </location>
</feature>
<dbReference type="InterPro" id="IPR006626">
    <property type="entry name" value="PbH1"/>
</dbReference>
<dbReference type="InterPro" id="IPR012334">
    <property type="entry name" value="Pectin_lyas_fold"/>
</dbReference>
<comment type="caution">
    <text evidence="4">The sequence shown here is derived from an EMBL/GenBank/DDBJ whole genome shotgun (WGS) entry which is preliminary data.</text>
</comment>
<feature type="compositionally biased region" description="Low complexity" evidence="2">
    <location>
        <begin position="30"/>
        <end position="41"/>
    </location>
</feature>
<keyword evidence="1" id="KW-0677">Repeat</keyword>